<dbReference type="InterPro" id="IPR027417">
    <property type="entry name" value="P-loop_NTPase"/>
</dbReference>
<reference evidence="2 3" key="1">
    <citation type="submission" date="2019-08" db="EMBL/GenBank/DDBJ databases">
        <title>100 year-old enigma solved: identification of Planctomyces bekefii, the type genus and species of the phylum Planctomycetes.</title>
        <authorList>
            <person name="Svetlana D.N."/>
            <person name="Overmann J."/>
        </authorList>
    </citation>
    <scope>NUCLEOTIDE SEQUENCE [LARGE SCALE GENOMIC DNA]</scope>
    <source>
        <strain evidence="2">Phe10_nw2017</strain>
    </source>
</reference>
<protein>
    <recommendedName>
        <fullName evidence="1">AAA+ ATPase domain-containing protein</fullName>
    </recommendedName>
</protein>
<dbReference type="AlphaFoldDB" id="A0A5C6MC55"/>
<name>A0A5C6MC55_9PLAN</name>
<dbReference type="SUPFAM" id="SSF52540">
    <property type="entry name" value="P-loop containing nucleoside triphosphate hydrolases"/>
    <property type="match status" value="1"/>
</dbReference>
<dbReference type="Pfam" id="PF13401">
    <property type="entry name" value="AAA_22"/>
    <property type="match status" value="1"/>
</dbReference>
<accession>A0A5C6MC55</accession>
<proteinExistence type="predicted"/>
<keyword evidence="3" id="KW-1185">Reference proteome</keyword>
<dbReference type="Gene3D" id="3.40.50.300">
    <property type="entry name" value="P-loop containing nucleotide triphosphate hydrolases"/>
    <property type="match status" value="1"/>
</dbReference>
<reference evidence="2 3" key="2">
    <citation type="submission" date="2019-08" db="EMBL/GenBank/DDBJ databases">
        <authorList>
            <person name="Henke P."/>
        </authorList>
    </citation>
    <scope>NUCLEOTIDE SEQUENCE [LARGE SCALE GENOMIC DNA]</scope>
    <source>
        <strain evidence="2">Phe10_nw2017</strain>
    </source>
</reference>
<dbReference type="EMBL" id="SRHE01000005">
    <property type="protein sequence ID" value="TWW12628.1"/>
    <property type="molecule type" value="Genomic_DNA"/>
</dbReference>
<sequence>MQSALLRLQYAIENLNGPCVIPGLTGTGKSALIRYFAAEYPRLRPFVHLVFPALSAEELTRMILAELQTEHDGLLPVGRDAVFRDIRGALRRHALQGRRPLLFFDDAHQLSDEALMQTVLPLLTLAESDANIQLSVILAGQPILLPRMRRFGELSERVTAASPLHGFTAVETTDYVQQCLRQAGADRPLFTDQALASLHDVSGGIPRRINRIGDMALLVGFAEQRSVIGEEQIESLASELLPSAA</sequence>
<dbReference type="GO" id="GO:0016887">
    <property type="term" value="F:ATP hydrolysis activity"/>
    <property type="evidence" value="ECO:0007669"/>
    <property type="project" value="InterPro"/>
</dbReference>
<dbReference type="PANTHER" id="PTHR35894">
    <property type="entry name" value="GENERAL SECRETION PATHWAY PROTEIN A-RELATED"/>
    <property type="match status" value="1"/>
</dbReference>
<evidence type="ECO:0000259" key="1">
    <source>
        <dbReference type="SMART" id="SM00382"/>
    </source>
</evidence>
<gene>
    <name evidence="2" type="ORF">E3A20_00740</name>
</gene>
<evidence type="ECO:0000313" key="2">
    <source>
        <dbReference type="EMBL" id="TWW12628.1"/>
    </source>
</evidence>
<dbReference type="SMART" id="SM00382">
    <property type="entry name" value="AAA"/>
    <property type="match status" value="1"/>
</dbReference>
<dbReference type="Proteomes" id="UP000321083">
    <property type="component" value="Unassembled WGS sequence"/>
</dbReference>
<evidence type="ECO:0000313" key="3">
    <source>
        <dbReference type="Proteomes" id="UP000321083"/>
    </source>
</evidence>
<dbReference type="InterPro" id="IPR049945">
    <property type="entry name" value="AAA_22"/>
</dbReference>
<dbReference type="InterPro" id="IPR003593">
    <property type="entry name" value="AAA+_ATPase"/>
</dbReference>
<dbReference type="PANTHER" id="PTHR35894:SF1">
    <property type="entry name" value="PHOSPHORIBULOKINASE _ URIDINE KINASE FAMILY"/>
    <property type="match status" value="1"/>
</dbReference>
<comment type="caution">
    <text evidence="2">The sequence shown here is derived from an EMBL/GenBank/DDBJ whole genome shotgun (WGS) entry which is preliminary data.</text>
</comment>
<feature type="domain" description="AAA+ ATPase" evidence="1">
    <location>
        <begin position="15"/>
        <end position="165"/>
    </location>
</feature>
<organism evidence="2 3">
    <name type="scientific">Planctomyces bekefii</name>
    <dbReference type="NCBI Taxonomy" id="1653850"/>
    <lineage>
        <taxon>Bacteria</taxon>
        <taxon>Pseudomonadati</taxon>
        <taxon>Planctomycetota</taxon>
        <taxon>Planctomycetia</taxon>
        <taxon>Planctomycetales</taxon>
        <taxon>Planctomycetaceae</taxon>
        <taxon>Planctomyces</taxon>
    </lineage>
</organism>
<dbReference type="InterPro" id="IPR052026">
    <property type="entry name" value="ExeA_AAA_ATPase_DNA-bind"/>
</dbReference>